<proteinExistence type="predicted"/>
<dbReference type="Proteomes" id="UP001498421">
    <property type="component" value="Unassembled WGS sequence"/>
</dbReference>
<feature type="region of interest" description="Disordered" evidence="1">
    <location>
        <begin position="101"/>
        <end position="125"/>
    </location>
</feature>
<protein>
    <recommendedName>
        <fullName evidence="2">Prion-inhibition and propagation HeLo domain-containing protein</fullName>
    </recommendedName>
</protein>
<feature type="compositionally biased region" description="Basic and acidic residues" evidence="1">
    <location>
        <begin position="101"/>
        <end position="116"/>
    </location>
</feature>
<evidence type="ECO:0000313" key="4">
    <source>
        <dbReference type="Proteomes" id="UP001498421"/>
    </source>
</evidence>
<dbReference type="Gene3D" id="1.20.120.1020">
    <property type="entry name" value="Prion-inhibition and propagation, HeLo domain"/>
    <property type="match status" value="1"/>
</dbReference>
<dbReference type="InterPro" id="IPR029498">
    <property type="entry name" value="HeLo_dom"/>
</dbReference>
<feature type="domain" description="Prion-inhibition and propagation HeLo" evidence="2">
    <location>
        <begin position="10"/>
        <end position="181"/>
    </location>
</feature>
<dbReference type="Pfam" id="PF14479">
    <property type="entry name" value="HeLo"/>
    <property type="match status" value="1"/>
</dbReference>
<name>A0ABR1ICZ9_9HYPO</name>
<gene>
    <name evidence="3" type="ORF">QQZ08_002726</name>
</gene>
<evidence type="ECO:0000259" key="2">
    <source>
        <dbReference type="Pfam" id="PF14479"/>
    </source>
</evidence>
<evidence type="ECO:0000256" key="1">
    <source>
        <dbReference type="SAM" id="MobiDB-lite"/>
    </source>
</evidence>
<evidence type="ECO:0000313" key="3">
    <source>
        <dbReference type="EMBL" id="KAK7430682.1"/>
    </source>
</evidence>
<comment type="caution">
    <text evidence="3">The sequence shown here is derived from an EMBL/GenBank/DDBJ whole genome shotgun (WGS) entry which is preliminary data.</text>
</comment>
<dbReference type="InterPro" id="IPR038305">
    <property type="entry name" value="HeLo_sf"/>
</dbReference>
<organism evidence="3 4">
    <name type="scientific">Neonectria magnoliae</name>
    <dbReference type="NCBI Taxonomy" id="2732573"/>
    <lineage>
        <taxon>Eukaryota</taxon>
        <taxon>Fungi</taxon>
        <taxon>Dikarya</taxon>
        <taxon>Ascomycota</taxon>
        <taxon>Pezizomycotina</taxon>
        <taxon>Sordariomycetes</taxon>
        <taxon>Hypocreomycetidae</taxon>
        <taxon>Hypocreales</taxon>
        <taxon>Nectriaceae</taxon>
        <taxon>Neonectria</taxon>
    </lineage>
</organism>
<sequence length="263" mass="29562">MSTISTLLFTVIHEFQCIQISRPFGGDFKLYQAQPAILQLRLSRWAQAAGLNKDFGVNDGGSGDAKKSQITKLVLKGGSNQINHIEDLLYRAKAVLEKAKKDSLKSKPKDNDKKLASLESNGVDPGPPRFRRLDLKIQELVKKRHPSVATHVEDIKWTVYNREQWESFTTPILELFDELETKLMELSLDDSKAIDDNLDTLLEVIGKCDPRLQEAAMKTLQGQKDSRKVSFSATYNYGQQIGVFSGQMKGISFGTNNTVNNNW</sequence>
<keyword evidence="4" id="KW-1185">Reference proteome</keyword>
<reference evidence="3 4" key="1">
    <citation type="journal article" date="2025" name="Microbiol. Resour. Announc.">
        <title>Draft genome sequences for Neonectria magnoliae and Neonectria punicea, canker pathogens of Liriodendron tulipifera and Acer saccharum in West Virginia.</title>
        <authorList>
            <person name="Petronek H.M."/>
            <person name="Kasson M.T."/>
            <person name="Metheny A.M."/>
            <person name="Stauder C.M."/>
            <person name="Lovett B."/>
            <person name="Lynch S.C."/>
            <person name="Garnas J.R."/>
            <person name="Kasson L.R."/>
            <person name="Stajich J.E."/>
        </authorList>
    </citation>
    <scope>NUCLEOTIDE SEQUENCE [LARGE SCALE GENOMIC DNA]</scope>
    <source>
        <strain evidence="3 4">NRRL 64651</strain>
    </source>
</reference>
<accession>A0ABR1ICZ9</accession>
<dbReference type="EMBL" id="JAZAVK010000017">
    <property type="protein sequence ID" value="KAK7430682.1"/>
    <property type="molecule type" value="Genomic_DNA"/>
</dbReference>